<keyword evidence="4" id="KW-0862">Zinc</keyword>
<keyword evidence="3" id="KW-0479">Metal-binding</keyword>
<dbReference type="GO" id="GO:0004812">
    <property type="term" value="F:aminoacyl-tRNA ligase activity"/>
    <property type="evidence" value="ECO:0007669"/>
    <property type="project" value="InterPro"/>
</dbReference>
<dbReference type="OrthoDB" id="288942at2759"/>
<dbReference type="SUPFAM" id="SSF50447">
    <property type="entry name" value="Translation proteins"/>
    <property type="match status" value="1"/>
</dbReference>
<gene>
    <name evidence="6" type="ORF">LSAA_9874</name>
</gene>
<sequence length="292" mass="33985">MYACQRDSYLKEFETKIVALSENEPYLKVELEDTILFPEGGGQNYDTGLLDHIEWSMFFEKDGKQSIMLRFHRKKMTLHLYLMTLFVSKWTGIEETKLGLKTKSWWMAENSIEEVVVEQEANQYIRDQLPVSITTHKLGDPELEKAYSRGLPEDLPKDALIRIVNILEDRNMCCGTHVQNLAHLQIIKTLQFQKSKKTTEFVLYFIVGKRVERYIDICFNRELQLTNLLKNRPLDHYSLIEKALTSYIKKLGSKICEYLDGKGGGSGNRFNAKINSLKEYKKAVALVEEHFK</sequence>
<dbReference type="SUPFAM" id="SSF55186">
    <property type="entry name" value="ThrRS/AlaRS common domain"/>
    <property type="match status" value="1"/>
</dbReference>
<dbReference type="Proteomes" id="UP000675881">
    <property type="component" value="Chromosome 5"/>
</dbReference>
<dbReference type="InterPro" id="IPR012947">
    <property type="entry name" value="tRNA_SAD"/>
</dbReference>
<feature type="domain" description="Threonyl/alanyl tRNA synthetase SAD" evidence="5">
    <location>
        <begin position="161"/>
        <end position="197"/>
    </location>
</feature>
<comment type="cofactor">
    <cofactor evidence="1">
        <name>Zn(2+)</name>
        <dbReference type="ChEBI" id="CHEBI:29105"/>
    </cofactor>
</comment>
<dbReference type="Pfam" id="PF07973">
    <property type="entry name" value="tRNA_SAD"/>
    <property type="match status" value="1"/>
</dbReference>
<dbReference type="GO" id="GO:0002196">
    <property type="term" value="F:Ser-tRNA(Ala) deacylase activity"/>
    <property type="evidence" value="ECO:0007669"/>
    <property type="project" value="TreeGrafter"/>
</dbReference>
<dbReference type="InterPro" id="IPR009000">
    <property type="entry name" value="Transl_B-barrel_sf"/>
</dbReference>
<dbReference type="Gene3D" id="2.40.30.130">
    <property type="match status" value="1"/>
</dbReference>
<comment type="similarity">
    <text evidence="2">Belongs to the class-II aminoacyl-tRNA synthetase family. Alax-L subfamily.</text>
</comment>
<evidence type="ECO:0000259" key="5">
    <source>
        <dbReference type="Pfam" id="PF07973"/>
    </source>
</evidence>
<organism evidence="6 7">
    <name type="scientific">Lepeophtheirus salmonis</name>
    <name type="common">Salmon louse</name>
    <name type="synonym">Caligus salmonis</name>
    <dbReference type="NCBI Taxonomy" id="72036"/>
    <lineage>
        <taxon>Eukaryota</taxon>
        <taxon>Metazoa</taxon>
        <taxon>Ecdysozoa</taxon>
        <taxon>Arthropoda</taxon>
        <taxon>Crustacea</taxon>
        <taxon>Multicrustacea</taxon>
        <taxon>Hexanauplia</taxon>
        <taxon>Copepoda</taxon>
        <taxon>Siphonostomatoida</taxon>
        <taxon>Caligidae</taxon>
        <taxon>Lepeophtheirus</taxon>
    </lineage>
</organism>
<proteinExistence type="inferred from homology"/>
<dbReference type="InterPro" id="IPR018163">
    <property type="entry name" value="Thr/Ala-tRNA-synth_IIc_edit"/>
</dbReference>
<evidence type="ECO:0000256" key="2">
    <source>
        <dbReference type="ARBA" id="ARBA00008429"/>
    </source>
</evidence>
<dbReference type="GO" id="GO:0046872">
    <property type="term" value="F:metal ion binding"/>
    <property type="evidence" value="ECO:0007669"/>
    <property type="project" value="UniProtKB-KW"/>
</dbReference>
<dbReference type="InterPro" id="IPR051335">
    <property type="entry name" value="Alanyl-tRNA_Editing_Enzymes"/>
</dbReference>
<evidence type="ECO:0000313" key="6">
    <source>
        <dbReference type="EMBL" id="CAF2946381.1"/>
    </source>
</evidence>
<keyword evidence="7" id="KW-1185">Reference proteome</keyword>
<evidence type="ECO:0000313" key="7">
    <source>
        <dbReference type="Proteomes" id="UP000675881"/>
    </source>
</evidence>
<dbReference type="Gene3D" id="3.30.980.10">
    <property type="entry name" value="Threonyl-trna Synthetase, Chain A, domain 2"/>
    <property type="match status" value="1"/>
</dbReference>
<evidence type="ECO:0000256" key="3">
    <source>
        <dbReference type="ARBA" id="ARBA00022723"/>
    </source>
</evidence>
<accession>A0A7R8CVT4</accession>
<evidence type="ECO:0000256" key="4">
    <source>
        <dbReference type="ARBA" id="ARBA00022833"/>
    </source>
</evidence>
<dbReference type="AlphaFoldDB" id="A0A7R8CVT4"/>
<dbReference type="GO" id="GO:0043039">
    <property type="term" value="P:tRNA aminoacylation"/>
    <property type="evidence" value="ECO:0007669"/>
    <property type="project" value="InterPro"/>
</dbReference>
<name>A0A7R8CVT4_LEPSM</name>
<dbReference type="EMBL" id="HG994584">
    <property type="protein sequence ID" value="CAF2946381.1"/>
    <property type="molecule type" value="Genomic_DNA"/>
</dbReference>
<reference evidence="6" key="1">
    <citation type="submission" date="2021-02" db="EMBL/GenBank/DDBJ databases">
        <authorList>
            <person name="Bekaert M."/>
        </authorList>
    </citation>
    <scope>NUCLEOTIDE SEQUENCE</scope>
    <source>
        <strain evidence="6">IoA-00</strain>
    </source>
</reference>
<evidence type="ECO:0000256" key="1">
    <source>
        <dbReference type="ARBA" id="ARBA00001947"/>
    </source>
</evidence>
<protein>
    <submittedName>
        <fullName evidence="6">AARSD1</fullName>
        <ecNumber evidence="6">3.1.1.-</ecNumber>
    </submittedName>
</protein>
<dbReference type="PANTHER" id="PTHR43462">
    <property type="entry name" value="ALANYL-TRNA EDITING PROTEIN"/>
    <property type="match status" value="1"/>
</dbReference>
<dbReference type="GO" id="GO:0005524">
    <property type="term" value="F:ATP binding"/>
    <property type="evidence" value="ECO:0007669"/>
    <property type="project" value="InterPro"/>
</dbReference>
<dbReference type="EC" id="3.1.1.-" evidence="6"/>
<keyword evidence="6" id="KW-0378">Hydrolase</keyword>
<dbReference type="PANTHER" id="PTHR43462:SF1">
    <property type="entry name" value="ALANYL-TRNA EDITING PROTEIN AARSD1"/>
    <property type="match status" value="1"/>
</dbReference>